<dbReference type="Gene3D" id="3.40.50.620">
    <property type="entry name" value="HUPs"/>
    <property type="match status" value="1"/>
</dbReference>
<evidence type="ECO:0000259" key="8">
    <source>
        <dbReference type="Pfam" id="PF01467"/>
    </source>
</evidence>
<sequence length="160" mass="18219">MSRDKIISWEQLKEEVKKWQTSGLKVVFTNGCFDLLHIGHIRYLQAAKKYGDKLIVAINSDRSVREIKGKRRPIISENERAEIVAALDCVDRVVIFDEPTPLSLINFLQPDVLVKGADWPEEKIVGREVVLAKGGKIIRIPVVEGISTTEIIKKILKRYK</sequence>
<evidence type="ECO:0000313" key="9">
    <source>
        <dbReference type="EMBL" id="HDD44463.1"/>
    </source>
</evidence>
<dbReference type="PANTHER" id="PTHR43793">
    <property type="entry name" value="FAD SYNTHASE"/>
    <property type="match status" value="1"/>
</dbReference>
<dbReference type="SUPFAM" id="SSF52374">
    <property type="entry name" value="Nucleotidylyl transferase"/>
    <property type="match status" value="1"/>
</dbReference>
<keyword evidence="5" id="KW-0067">ATP-binding</keyword>
<dbReference type="GO" id="GO:0016779">
    <property type="term" value="F:nucleotidyltransferase activity"/>
    <property type="evidence" value="ECO:0007669"/>
    <property type="project" value="UniProtKB-KW"/>
</dbReference>
<keyword evidence="6" id="KW-0119">Carbohydrate metabolism</keyword>
<dbReference type="GO" id="GO:0005975">
    <property type="term" value="P:carbohydrate metabolic process"/>
    <property type="evidence" value="ECO:0007669"/>
    <property type="project" value="InterPro"/>
</dbReference>
<protein>
    <recommendedName>
        <fullName evidence="1">D-glycero-beta-D-manno-heptose 1-phosphate adenylyltransferase</fullName>
        <ecNumber evidence="1">2.7.7.70</ecNumber>
    </recommendedName>
</protein>
<dbReference type="Pfam" id="PF01467">
    <property type="entry name" value="CTP_transf_like"/>
    <property type="match status" value="1"/>
</dbReference>
<gene>
    <name evidence="9" type="primary">rfaE2</name>
    <name evidence="9" type="ORF">ENG63_06355</name>
</gene>
<dbReference type="EMBL" id="DRBS01000243">
    <property type="protein sequence ID" value="HDD44463.1"/>
    <property type="molecule type" value="Genomic_DNA"/>
</dbReference>
<dbReference type="GO" id="GO:0016773">
    <property type="term" value="F:phosphotransferase activity, alcohol group as acceptor"/>
    <property type="evidence" value="ECO:0007669"/>
    <property type="project" value="InterPro"/>
</dbReference>
<reference evidence="9" key="1">
    <citation type="journal article" date="2020" name="mSystems">
        <title>Genome- and Community-Level Interaction Insights into Carbon Utilization and Element Cycling Functions of Hydrothermarchaeota in Hydrothermal Sediment.</title>
        <authorList>
            <person name="Zhou Z."/>
            <person name="Liu Y."/>
            <person name="Xu W."/>
            <person name="Pan J."/>
            <person name="Luo Z.H."/>
            <person name="Li M."/>
        </authorList>
    </citation>
    <scope>NUCLEOTIDE SEQUENCE [LARGE SCALE GENOMIC DNA]</scope>
    <source>
        <strain evidence="9">HyVt-233</strain>
    </source>
</reference>
<evidence type="ECO:0000256" key="3">
    <source>
        <dbReference type="ARBA" id="ARBA00022695"/>
    </source>
</evidence>
<evidence type="ECO:0000256" key="1">
    <source>
        <dbReference type="ARBA" id="ARBA00012519"/>
    </source>
</evidence>
<dbReference type="PANTHER" id="PTHR43793:SF2">
    <property type="entry name" value="BIFUNCTIONAL PROTEIN HLDE"/>
    <property type="match status" value="1"/>
</dbReference>
<keyword evidence="2" id="KW-0808">Transferase</keyword>
<dbReference type="Proteomes" id="UP000886289">
    <property type="component" value="Unassembled WGS sequence"/>
</dbReference>
<feature type="domain" description="Cytidyltransferase-like" evidence="8">
    <location>
        <begin position="28"/>
        <end position="153"/>
    </location>
</feature>
<evidence type="ECO:0000256" key="5">
    <source>
        <dbReference type="ARBA" id="ARBA00022840"/>
    </source>
</evidence>
<organism evidence="9">
    <name type="scientific">Desulfofervidus auxilii</name>
    <dbReference type="NCBI Taxonomy" id="1621989"/>
    <lineage>
        <taxon>Bacteria</taxon>
        <taxon>Pseudomonadati</taxon>
        <taxon>Thermodesulfobacteriota</taxon>
        <taxon>Candidatus Desulfofervidia</taxon>
        <taxon>Candidatus Desulfofervidales</taxon>
        <taxon>Candidatus Desulfofervidaceae</taxon>
        <taxon>Candidatus Desulfofervidus</taxon>
    </lineage>
</organism>
<comment type="catalytic activity">
    <reaction evidence="7">
        <text>D-glycero-beta-D-manno-heptose 1-phosphate + ATP + H(+) = ADP-D-glycero-beta-D-manno-heptose + diphosphate</text>
        <dbReference type="Rhea" id="RHEA:27465"/>
        <dbReference type="ChEBI" id="CHEBI:15378"/>
        <dbReference type="ChEBI" id="CHEBI:30616"/>
        <dbReference type="ChEBI" id="CHEBI:33019"/>
        <dbReference type="ChEBI" id="CHEBI:59967"/>
        <dbReference type="ChEBI" id="CHEBI:61593"/>
        <dbReference type="EC" id="2.7.7.70"/>
    </reaction>
</comment>
<proteinExistence type="predicted"/>
<dbReference type="EC" id="2.7.7.70" evidence="1"/>
<evidence type="ECO:0000256" key="2">
    <source>
        <dbReference type="ARBA" id="ARBA00022679"/>
    </source>
</evidence>
<comment type="caution">
    <text evidence="9">The sequence shown here is derived from an EMBL/GenBank/DDBJ whole genome shotgun (WGS) entry which is preliminary data.</text>
</comment>
<dbReference type="InterPro" id="IPR004821">
    <property type="entry name" value="Cyt_trans-like"/>
</dbReference>
<name>A0A7C0U316_DESA2</name>
<evidence type="ECO:0000256" key="7">
    <source>
        <dbReference type="ARBA" id="ARBA00047428"/>
    </source>
</evidence>
<dbReference type="NCBIfam" id="TIGR02199">
    <property type="entry name" value="rfaE_dom_II"/>
    <property type="match status" value="1"/>
</dbReference>
<accession>A0A7C0U316</accession>
<dbReference type="InterPro" id="IPR014729">
    <property type="entry name" value="Rossmann-like_a/b/a_fold"/>
</dbReference>
<keyword evidence="4" id="KW-0547">Nucleotide-binding</keyword>
<dbReference type="InterPro" id="IPR011914">
    <property type="entry name" value="RfaE_dom_II"/>
</dbReference>
<evidence type="ECO:0000256" key="6">
    <source>
        <dbReference type="ARBA" id="ARBA00023277"/>
    </source>
</evidence>
<dbReference type="GO" id="GO:0005524">
    <property type="term" value="F:ATP binding"/>
    <property type="evidence" value="ECO:0007669"/>
    <property type="project" value="UniProtKB-KW"/>
</dbReference>
<dbReference type="InterPro" id="IPR050385">
    <property type="entry name" value="Archaeal_FAD_synthase"/>
</dbReference>
<dbReference type="AlphaFoldDB" id="A0A7C0U316"/>
<keyword evidence="3 9" id="KW-0548">Nucleotidyltransferase</keyword>
<dbReference type="NCBIfam" id="TIGR00125">
    <property type="entry name" value="cyt_tran_rel"/>
    <property type="match status" value="1"/>
</dbReference>
<evidence type="ECO:0000256" key="4">
    <source>
        <dbReference type="ARBA" id="ARBA00022741"/>
    </source>
</evidence>